<sequence length="200" mass="22284">MAFITLGEARRRGMTPPQTTSARVLKEEAGTLRKSAARYDIFLSHSFSDATLVLGVKRILEEDGGLRVFVDWVEYPELDRSRVTAETAAIIRAAMENSNSMIFTTSETSPSSKWMPWELGFFDGKRGSDKVAVLPLVETEGKEFKGQEYLALYGQVERHDLRLTKSDGSSRQLPRALAVVSSPRSARESYTLVPMFASRG</sequence>
<dbReference type="Proteomes" id="UP000689967">
    <property type="component" value="Unassembled WGS sequence"/>
</dbReference>
<comment type="caution">
    <text evidence="1">The sequence shown here is derived from an EMBL/GenBank/DDBJ whole genome shotgun (WGS) entry which is preliminary data.</text>
</comment>
<evidence type="ECO:0000313" key="2">
    <source>
        <dbReference type="Proteomes" id="UP000689967"/>
    </source>
</evidence>
<dbReference type="RefSeq" id="WP_216878133.1">
    <property type="nucleotide sequence ID" value="NZ_JAERQM010000006.1"/>
</dbReference>
<dbReference type="EMBL" id="JAERQM010000006">
    <property type="protein sequence ID" value="MBU8546129.1"/>
    <property type="molecule type" value="Genomic_DNA"/>
</dbReference>
<evidence type="ECO:0000313" key="1">
    <source>
        <dbReference type="EMBL" id="MBU8546129.1"/>
    </source>
</evidence>
<keyword evidence="1" id="KW-0675">Receptor</keyword>
<gene>
    <name evidence="1" type="ORF">JJQ90_20575</name>
</gene>
<reference evidence="1 2" key="1">
    <citation type="submission" date="2021-01" db="EMBL/GenBank/DDBJ databases">
        <title>Roseomonas sp. nov, a bacterium isolated from an oil production mixture in Yumen Oilfield.</title>
        <authorList>
            <person name="Wu D."/>
        </authorList>
    </citation>
    <scope>NUCLEOTIDE SEQUENCE [LARGE SCALE GENOMIC DNA]</scope>
    <source>
        <strain evidence="1 2">ROY-5-3</strain>
    </source>
</reference>
<keyword evidence="2" id="KW-1185">Reference proteome</keyword>
<protein>
    <submittedName>
        <fullName evidence="1">Toll/interleukin-1 receptor domain-containing protein</fullName>
    </submittedName>
</protein>
<proteinExistence type="predicted"/>
<accession>A0ABS6HBN4</accession>
<organism evidence="1 2">
    <name type="scientific">Falsiroseomonas oleicola</name>
    <dbReference type="NCBI Taxonomy" id="2801474"/>
    <lineage>
        <taxon>Bacteria</taxon>
        <taxon>Pseudomonadati</taxon>
        <taxon>Pseudomonadota</taxon>
        <taxon>Alphaproteobacteria</taxon>
        <taxon>Acetobacterales</taxon>
        <taxon>Roseomonadaceae</taxon>
        <taxon>Falsiroseomonas</taxon>
    </lineage>
</organism>
<name>A0ABS6HBN4_9PROT</name>